<evidence type="ECO:0000256" key="2">
    <source>
        <dbReference type="SAM" id="SignalP"/>
    </source>
</evidence>
<dbReference type="AlphaFoldDB" id="A0A2M4C7E7"/>
<evidence type="ECO:0000256" key="1">
    <source>
        <dbReference type="SAM" id="MobiDB-lite"/>
    </source>
</evidence>
<feature type="chain" id="PRO_5014766418" evidence="2">
    <location>
        <begin position="18"/>
        <end position="147"/>
    </location>
</feature>
<organism evidence="3">
    <name type="scientific">Anopheles marajoara</name>
    <dbReference type="NCBI Taxonomy" id="58244"/>
    <lineage>
        <taxon>Eukaryota</taxon>
        <taxon>Metazoa</taxon>
        <taxon>Ecdysozoa</taxon>
        <taxon>Arthropoda</taxon>
        <taxon>Hexapoda</taxon>
        <taxon>Insecta</taxon>
        <taxon>Pterygota</taxon>
        <taxon>Neoptera</taxon>
        <taxon>Endopterygota</taxon>
        <taxon>Diptera</taxon>
        <taxon>Nematocera</taxon>
        <taxon>Culicoidea</taxon>
        <taxon>Culicidae</taxon>
        <taxon>Anophelinae</taxon>
        <taxon>Anopheles</taxon>
    </lineage>
</organism>
<reference evidence="3" key="1">
    <citation type="submission" date="2018-01" db="EMBL/GenBank/DDBJ databases">
        <title>An insight into the sialome of Amazonian anophelines.</title>
        <authorList>
            <person name="Ribeiro J.M."/>
            <person name="Scarpassa V."/>
            <person name="Calvo E."/>
        </authorList>
    </citation>
    <scope>NUCLEOTIDE SEQUENCE</scope>
    <source>
        <tissue evidence="3">Salivary glands</tissue>
    </source>
</reference>
<feature type="region of interest" description="Disordered" evidence="1">
    <location>
        <begin position="19"/>
        <end position="38"/>
    </location>
</feature>
<evidence type="ECO:0000313" key="3">
    <source>
        <dbReference type="EMBL" id="MBW60888.1"/>
    </source>
</evidence>
<protein>
    <submittedName>
        <fullName evidence="3">Putative secreted protein</fullName>
    </submittedName>
</protein>
<keyword evidence="2" id="KW-0732">Signal</keyword>
<sequence>MPPAILLVDLLLPLTMPTENSSSSRVANSPSSFESLPRPNNLASVELVDRARFGRGISSRPRCTEIVSGSRKAPASTSSTYSGVCSDAFVGLRYSLIISEEQTTDTELAAMAADAIQGSSVNPNGVKMPAASGIPSRLYMLANRKLR</sequence>
<name>A0A2M4C7E7_9DIPT</name>
<accession>A0A2M4C7E7</accession>
<feature type="signal peptide" evidence="2">
    <location>
        <begin position="1"/>
        <end position="17"/>
    </location>
</feature>
<proteinExistence type="predicted"/>
<dbReference type="EMBL" id="GGFJ01011747">
    <property type="protein sequence ID" value="MBW60888.1"/>
    <property type="molecule type" value="Transcribed_RNA"/>
</dbReference>
<feature type="compositionally biased region" description="Low complexity" evidence="1">
    <location>
        <begin position="19"/>
        <end position="32"/>
    </location>
</feature>